<comment type="catalytic activity">
    <reaction evidence="1 11">
        <text>D-glyceraldehyde 3-phosphate = dihydroxyacetone phosphate</text>
        <dbReference type="Rhea" id="RHEA:18585"/>
        <dbReference type="ChEBI" id="CHEBI:57642"/>
        <dbReference type="ChEBI" id="CHEBI:59776"/>
        <dbReference type="EC" id="5.3.1.1"/>
    </reaction>
</comment>
<protein>
    <recommendedName>
        <fullName evidence="7 11">Triosephosphate isomerase</fullName>
        <ecNumber evidence="6 11">5.3.1.1</ecNumber>
    </recommendedName>
</protein>
<dbReference type="OrthoDB" id="6715177at2759"/>
<evidence type="ECO:0000256" key="10">
    <source>
        <dbReference type="ARBA" id="ARBA00023235"/>
    </source>
</evidence>
<evidence type="ECO:0000313" key="13">
    <source>
        <dbReference type="Proteomes" id="UP000541558"/>
    </source>
</evidence>
<sequence>MSTRQFFVGGNWKLNPTSLSKAKELVEVLNKAELDPKTEVVISPPALYLLPIQAAVTNKQILVSAQNSFYKESGAYTGEISASQIKEAGLPYVILGHSERRTIFHETNEVVALKTRAALDAGLKVILCIGETLAQRESGDTAKVCEEQLSAVVKQIKAEEWSNIVIAYEPVWAIGTGKVATTAQAQETHVDVRAYLAKAVTSLVASETRILYGGSVNAANAKDLAAQQDIDGFLVGGASLKPEFIDIINARK</sequence>
<dbReference type="InterPro" id="IPR020861">
    <property type="entry name" value="Triosephosphate_isomerase_AS"/>
</dbReference>
<keyword evidence="9 11" id="KW-0324">Glycolysis</keyword>
<dbReference type="UniPathway" id="UPA00138"/>
<dbReference type="SUPFAM" id="SSF51351">
    <property type="entry name" value="Triosephosphate isomerase (TIM)"/>
    <property type="match status" value="1"/>
</dbReference>
<evidence type="ECO:0000256" key="11">
    <source>
        <dbReference type="RuleBase" id="RU363013"/>
    </source>
</evidence>
<name>A0A8H5FKI6_9AGAR</name>
<keyword evidence="8 11" id="KW-0312">Gluconeogenesis</keyword>
<dbReference type="GO" id="GO:0005829">
    <property type="term" value="C:cytosol"/>
    <property type="evidence" value="ECO:0007669"/>
    <property type="project" value="TreeGrafter"/>
</dbReference>
<dbReference type="PROSITE" id="PS00171">
    <property type="entry name" value="TIM_1"/>
    <property type="match status" value="1"/>
</dbReference>
<comment type="pathway">
    <text evidence="3 11">Carbohydrate biosynthesis; gluconeogenesis.</text>
</comment>
<dbReference type="AlphaFoldDB" id="A0A8H5FKI6"/>
<evidence type="ECO:0000256" key="4">
    <source>
        <dbReference type="ARBA" id="ARBA00007422"/>
    </source>
</evidence>
<proteinExistence type="inferred from homology"/>
<keyword evidence="13" id="KW-1185">Reference proteome</keyword>
<reference evidence="12 13" key="1">
    <citation type="journal article" date="2020" name="ISME J.">
        <title>Uncovering the hidden diversity of litter-decomposition mechanisms in mushroom-forming fungi.</title>
        <authorList>
            <person name="Floudas D."/>
            <person name="Bentzer J."/>
            <person name="Ahren D."/>
            <person name="Johansson T."/>
            <person name="Persson P."/>
            <person name="Tunlid A."/>
        </authorList>
    </citation>
    <scope>NUCLEOTIDE SEQUENCE [LARGE SCALE GENOMIC DNA]</scope>
    <source>
        <strain evidence="12 13">CBS 175.51</strain>
    </source>
</reference>
<comment type="similarity">
    <text evidence="4 11">Belongs to the triosephosphate isomerase family.</text>
</comment>
<dbReference type="CDD" id="cd00311">
    <property type="entry name" value="TIM"/>
    <property type="match status" value="1"/>
</dbReference>
<dbReference type="HAMAP" id="MF_00147_B">
    <property type="entry name" value="TIM_B"/>
    <property type="match status" value="1"/>
</dbReference>
<dbReference type="GO" id="GO:0006096">
    <property type="term" value="P:glycolytic process"/>
    <property type="evidence" value="ECO:0007669"/>
    <property type="project" value="UniProtKB-UniPathway"/>
</dbReference>
<dbReference type="NCBIfam" id="TIGR00419">
    <property type="entry name" value="tim"/>
    <property type="match status" value="1"/>
</dbReference>
<dbReference type="Gene3D" id="3.20.20.70">
    <property type="entry name" value="Aldolase class I"/>
    <property type="match status" value="1"/>
</dbReference>
<dbReference type="InterPro" id="IPR000652">
    <property type="entry name" value="Triosephosphate_isomerase"/>
</dbReference>
<dbReference type="PANTHER" id="PTHR21139">
    <property type="entry name" value="TRIOSEPHOSPHATE ISOMERASE"/>
    <property type="match status" value="1"/>
</dbReference>
<dbReference type="Proteomes" id="UP000541558">
    <property type="component" value="Unassembled WGS sequence"/>
</dbReference>
<dbReference type="Pfam" id="PF00121">
    <property type="entry name" value="TIM"/>
    <property type="match status" value="1"/>
</dbReference>
<dbReference type="PROSITE" id="PS51440">
    <property type="entry name" value="TIM_2"/>
    <property type="match status" value="1"/>
</dbReference>
<evidence type="ECO:0000256" key="7">
    <source>
        <dbReference type="ARBA" id="ARBA00019397"/>
    </source>
</evidence>
<dbReference type="GO" id="GO:0004807">
    <property type="term" value="F:triose-phosphate isomerase activity"/>
    <property type="evidence" value="ECO:0007669"/>
    <property type="project" value="UniProtKB-EC"/>
</dbReference>
<dbReference type="GO" id="GO:0006094">
    <property type="term" value="P:gluconeogenesis"/>
    <property type="evidence" value="ECO:0007669"/>
    <property type="project" value="UniProtKB-UniPathway"/>
</dbReference>
<dbReference type="FunFam" id="3.20.20.70:FF:000025">
    <property type="entry name" value="Triosephosphate isomerase"/>
    <property type="match status" value="1"/>
</dbReference>
<evidence type="ECO:0000256" key="9">
    <source>
        <dbReference type="ARBA" id="ARBA00023152"/>
    </source>
</evidence>
<gene>
    <name evidence="12" type="ORF">D9611_009138</name>
</gene>
<comment type="pathway">
    <text evidence="2 11">Carbohydrate degradation; glycolysis; D-glyceraldehyde 3-phosphate from glycerone phosphate: step 1/1.</text>
</comment>
<evidence type="ECO:0000313" key="12">
    <source>
        <dbReference type="EMBL" id="KAF5339748.1"/>
    </source>
</evidence>
<dbReference type="InterPro" id="IPR013785">
    <property type="entry name" value="Aldolase_TIM"/>
</dbReference>
<dbReference type="GO" id="GO:0046166">
    <property type="term" value="P:glyceraldehyde-3-phosphate biosynthetic process"/>
    <property type="evidence" value="ECO:0007669"/>
    <property type="project" value="TreeGrafter"/>
</dbReference>
<dbReference type="EC" id="5.3.1.1" evidence="6 11"/>
<accession>A0A8H5FKI6</accession>
<dbReference type="UniPathway" id="UPA00109">
    <property type="reaction ID" value="UER00189"/>
</dbReference>
<organism evidence="12 13">
    <name type="scientific">Ephemerocybe angulata</name>
    <dbReference type="NCBI Taxonomy" id="980116"/>
    <lineage>
        <taxon>Eukaryota</taxon>
        <taxon>Fungi</taxon>
        <taxon>Dikarya</taxon>
        <taxon>Basidiomycota</taxon>
        <taxon>Agaricomycotina</taxon>
        <taxon>Agaricomycetes</taxon>
        <taxon>Agaricomycetidae</taxon>
        <taxon>Agaricales</taxon>
        <taxon>Agaricineae</taxon>
        <taxon>Psathyrellaceae</taxon>
        <taxon>Ephemerocybe</taxon>
    </lineage>
</organism>
<keyword evidence="10 11" id="KW-0413">Isomerase</keyword>
<comment type="caution">
    <text evidence="12">The sequence shown here is derived from an EMBL/GenBank/DDBJ whole genome shotgun (WGS) entry which is preliminary data.</text>
</comment>
<dbReference type="InterPro" id="IPR035990">
    <property type="entry name" value="TIM_sf"/>
</dbReference>
<evidence type="ECO:0000256" key="8">
    <source>
        <dbReference type="ARBA" id="ARBA00022432"/>
    </source>
</evidence>
<dbReference type="GO" id="GO:0019563">
    <property type="term" value="P:glycerol catabolic process"/>
    <property type="evidence" value="ECO:0007669"/>
    <property type="project" value="TreeGrafter"/>
</dbReference>
<comment type="subunit">
    <text evidence="5">Homodimer.</text>
</comment>
<dbReference type="InterPro" id="IPR022896">
    <property type="entry name" value="TrioseP_Isoase_bac/euk"/>
</dbReference>
<evidence type="ECO:0000256" key="1">
    <source>
        <dbReference type="ARBA" id="ARBA00000474"/>
    </source>
</evidence>
<evidence type="ECO:0000256" key="5">
    <source>
        <dbReference type="ARBA" id="ARBA00011738"/>
    </source>
</evidence>
<evidence type="ECO:0000256" key="3">
    <source>
        <dbReference type="ARBA" id="ARBA00004742"/>
    </source>
</evidence>
<dbReference type="EMBL" id="JAACJK010000006">
    <property type="protein sequence ID" value="KAF5339748.1"/>
    <property type="molecule type" value="Genomic_DNA"/>
</dbReference>
<evidence type="ECO:0000256" key="6">
    <source>
        <dbReference type="ARBA" id="ARBA00011940"/>
    </source>
</evidence>
<evidence type="ECO:0000256" key="2">
    <source>
        <dbReference type="ARBA" id="ARBA00004680"/>
    </source>
</evidence>
<dbReference type="PANTHER" id="PTHR21139:SF41">
    <property type="entry name" value="TRIOSEPHOSPHATE ISOMERASE"/>
    <property type="match status" value="1"/>
</dbReference>